<dbReference type="PANTHER" id="PTHR43364">
    <property type="entry name" value="NADH-SPECIFIC METHYLGLYOXAL REDUCTASE-RELATED"/>
    <property type="match status" value="1"/>
</dbReference>
<protein>
    <submittedName>
        <fullName evidence="5">Aldo/keto reductase</fullName>
    </submittedName>
</protein>
<evidence type="ECO:0000256" key="3">
    <source>
        <dbReference type="ARBA" id="ARBA00038157"/>
    </source>
</evidence>
<keyword evidence="6" id="KW-1185">Reference proteome</keyword>
<evidence type="ECO:0000313" key="5">
    <source>
        <dbReference type="EMBL" id="KAL2826747.1"/>
    </source>
</evidence>
<accession>A0ABR4IG82</accession>
<dbReference type="PANTHER" id="PTHR43364:SF9">
    <property type="entry name" value="OXIDOREDUCTASE"/>
    <property type="match status" value="1"/>
</dbReference>
<proteinExistence type="inferred from homology"/>
<sequence length="360" mass="40650">MKPIAIPPSLQSSKERTKVAYKQVGTSGLRVSVPILGTMAFGLKTPGQPWLVDDETAIMDLLEGAYNRGLNTWDTANVYSGGWNEKIIGRTLRERNIPRHKVTLLTKIGMYVSEDPGVNPHMFPWMSETVDFVNQGGLSRTAIFNAVQATLERMQTDYIDLLQIHRYDPSVRPEETMKALHDLVEAGKVRYIGACSMWTYQFQEMQNIAERNGWTKFISMQNQYSLCYREEEREMIKYCKMTGVGILSWSPLYRGLLARPVDAPPTTRGKALKSHPVFKYMDEGDEAIINRVSDIAVQNQCKMSQVALAWLVQKGSVPITGMATLARIDDAAATRDVVLSETDLKYLEELYQPKPVSGHY</sequence>
<comment type="caution">
    <text evidence="5">The sequence shown here is derived from an EMBL/GenBank/DDBJ whole genome shotgun (WGS) entry which is preliminary data.</text>
</comment>
<gene>
    <name evidence="5" type="ORF">BJY01DRAFT_262233</name>
</gene>
<dbReference type="Gene3D" id="3.20.20.100">
    <property type="entry name" value="NADP-dependent oxidoreductase domain"/>
    <property type="match status" value="1"/>
</dbReference>
<dbReference type="InterPro" id="IPR050523">
    <property type="entry name" value="AKR_Detox_Biosynth"/>
</dbReference>
<comment type="similarity">
    <text evidence="3">Belongs to the aldo/keto reductase family. Aldo/keto reductase 2 subfamily.</text>
</comment>
<reference evidence="5 6" key="1">
    <citation type="submission" date="2024-07" db="EMBL/GenBank/DDBJ databases">
        <title>Section-level genome sequencing and comparative genomics of Aspergillus sections Usti and Cavernicolus.</title>
        <authorList>
            <consortium name="Lawrence Berkeley National Laboratory"/>
            <person name="Nybo J.L."/>
            <person name="Vesth T.C."/>
            <person name="Theobald S."/>
            <person name="Frisvad J.C."/>
            <person name="Larsen T.O."/>
            <person name="Kjaerboelling I."/>
            <person name="Rothschild-Mancinelli K."/>
            <person name="Lyhne E.K."/>
            <person name="Kogle M.E."/>
            <person name="Barry K."/>
            <person name="Clum A."/>
            <person name="Na H."/>
            <person name="Ledsgaard L."/>
            <person name="Lin J."/>
            <person name="Lipzen A."/>
            <person name="Kuo A."/>
            <person name="Riley R."/>
            <person name="Mondo S."/>
            <person name="Labutti K."/>
            <person name="Haridas S."/>
            <person name="Pangalinan J."/>
            <person name="Salamov A.A."/>
            <person name="Simmons B.A."/>
            <person name="Magnuson J.K."/>
            <person name="Chen J."/>
            <person name="Drula E."/>
            <person name="Henrissat B."/>
            <person name="Wiebenga A."/>
            <person name="Lubbers R.J."/>
            <person name="Gomes A.C."/>
            <person name="Makela M.R."/>
            <person name="Stajich J."/>
            <person name="Grigoriev I.V."/>
            <person name="Mortensen U.H."/>
            <person name="De Vries R.P."/>
            <person name="Baker S.E."/>
            <person name="Andersen M.R."/>
        </authorList>
    </citation>
    <scope>NUCLEOTIDE SEQUENCE [LARGE SCALE GENOMIC DNA]</scope>
    <source>
        <strain evidence="5 6">CBS 123904</strain>
    </source>
</reference>
<evidence type="ECO:0000259" key="4">
    <source>
        <dbReference type="Pfam" id="PF00248"/>
    </source>
</evidence>
<dbReference type="InterPro" id="IPR036812">
    <property type="entry name" value="NAD(P)_OxRdtase_dom_sf"/>
</dbReference>
<dbReference type="EMBL" id="JBFXLU010000428">
    <property type="protein sequence ID" value="KAL2826747.1"/>
    <property type="molecule type" value="Genomic_DNA"/>
</dbReference>
<dbReference type="CDD" id="cd19079">
    <property type="entry name" value="AKR_EcYajO-like"/>
    <property type="match status" value="1"/>
</dbReference>
<evidence type="ECO:0000313" key="6">
    <source>
        <dbReference type="Proteomes" id="UP001610446"/>
    </source>
</evidence>
<organism evidence="5 6">
    <name type="scientific">Aspergillus pseudoustus</name>
    <dbReference type="NCBI Taxonomy" id="1810923"/>
    <lineage>
        <taxon>Eukaryota</taxon>
        <taxon>Fungi</taxon>
        <taxon>Dikarya</taxon>
        <taxon>Ascomycota</taxon>
        <taxon>Pezizomycotina</taxon>
        <taxon>Eurotiomycetes</taxon>
        <taxon>Eurotiomycetidae</taxon>
        <taxon>Eurotiales</taxon>
        <taxon>Aspergillaceae</taxon>
        <taxon>Aspergillus</taxon>
        <taxon>Aspergillus subgen. Nidulantes</taxon>
    </lineage>
</organism>
<evidence type="ECO:0000256" key="2">
    <source>
        <dbReference type="ARBA" id="ARBA00023002"/>
    </source>
</evidence>
<dbReference type="InterPro" id="IPR023210">
    <property type="entry name" value="NADP_OxRdtase_dom"/>
</dbReference>
<dbReference type="SUPFAM" id="SSF51430">
    <property type="entry name" value="NAD(P)-linked oxidoreductase"/>
    <property type="match status" value="1"/>
</dbReference>
<name>A0ABR4IG82_9EURO</name>
<keyword evidence="1" id="KW-0521">NADP</keyword>
<dbReference type="Proteomes" id="UP001610446">
    <property type="component" value="Unassembled WGS sequence"/>
</dbReference>
<keyword evidence="2" id="KW-0560">Oxidoreductase</keyword>
<evidence type="ECO:0000256" key="1">
    <source>
        <dbReference type="ARBA" id="ARBA00022857"/>
    </source>
</evidence>
<feature type="domain" description="NADP-dependent oxidoreductase" evidence="4">
    <location>
        <begin position="36"/>
        <end position="351"/>
    </location>
</feature>
<dbReference type="Pfam" id="PF00248">
    <property type="entry name" value="Aldo_ket_red"/>
    <property type="match status" value="1"/>
</dbReference>